<feature type="compositionally biased region" description="Basic and acidic residues" evidence="7">
    <location>
        <begin position="153"/>
        <end position="171"/>
    </location>
</feature>
<evidence type="ECO:0000256" key="5">
    <source>
        <dbReference type="ARBA" id="ARBA00022840"/>
    </source>
</evidence>
<dbReference type="GO" id="GO:0005634">
    <property type="term" value="C:nucleus"/>
    <property type="evidence" value="ECO:0007669"/>
    <property type="project" value="TreeGrafter"/>
</dbReference>
<keyword evidence="2" id="KW-0808">Transferase</keyword>
<feature type="compositionally biased region" description="Polar residues" evidence="7">
    <location>
        <begin position="125"/>
        <end position="151"/>
    </location>
</feature>
<dbReference type="OrthoDB" id="283111at2759"/>
<dbReference type="PANTHER" id="PTHR45646">
    <property type="entry name" value="SERINE/THREONINE-PROTEIN KINASE DOA-RELATED"/>
    <property type="match status" value="1"/>
</dbReference>
<feature type="region of interest" description="Disordered" evidence="7">
    <location>
        <begin position="29"/>
        <end position="50"/>
    </location>
</feature>
<evidence type="ECO:0000256" key="6">
    <source>
        <dbReference type="PROSITE-ProRule" id="PRU10141"/>
    </source>
</evidence>
<keyword evidence="1" id="KW-0723">Serine/threonine-protein kinase</keyword>
<evidence type="ECO:0000313" key="9">
    <source>
        <dbReference type="EMBL" id="KAF6238737.1"/>
    </source>
</evidence>
<dbReference type="GO" id="GO:0005524">
    <property type="term" value="F:ATP binding"/>
    <property type="evidence" value="ECO:0007669"/>
    <property type="project" value="UniProtKB-UniRule"/>
</dbReference>
<dbReference type="InterPro" id="IPR000719">
    <property type="entry name" value="Prot_kinase_dom"/>
</dbReference>
<keyword evidence="3 6" id="KW-0547">Nucleotide-binding</keyword>
<dbReference type="PROSITE" id="PS50011">
    <property type="entry name" value="PROTEIN_KINASE_DOM"/>
    <property type="match status" value="1"/>
</dbReference>
<dbReference type="GeneID" id="59284912"/>
<dbReference type="PROSITE" id="PS00107">
    <property type="entry name" value="PROTEIN_KINASE_ATP"/>
    <property type="match status" value="1"/>
</dbReference>
<dbReference type="InterPro" id="IPR011009">
    <property type="entry name" value="Kinase-like_dom_sf"/>
</dbReference>
<dbReference type="InterPro" id="IPR051175">
    <property type="entry name" value="CLK_kinases"/>
</dbReference>
<dbReference type="InterPro" id="IPR008271">
    <property type="entry name" value="Ser/Thr_kinase_AS"/>
</dbReference>
<dbReference type="Pfam" id="PF00069">
    <property type="entry name" value="Pkinase"/>
    <property type="match status" value="1"/>
</dbReference>
<dbReference type="PROSITE" id="PS00108">
    <property type="entry name" value="PROTEIN_KINASE_ST"/>
    <property type="match status" value="1"/>
</dbReference>
<dbReference type="InterPro" id="IPR017441">
    <property type="entry name" value="Protein_kinase_ATP_BS"/>
</dbReference>
<sequence>MHRYHSPAPQGYPHGPPAYQIYTPQLPQAYASTPPAAPPSAPPARSSIPIDVPSEDAKVVDQFSEWKKAQALKPAWGDSIVEVQRIVFASSRVNFGKTPRYQMNLTTITTPSYDFPNSAPAIISPASNTSASRQPQSSNMTVSQSTLASQMSRKKEGHTDCHESYKNEPPKEITITSNDSPQPPSWKGNERPQQQQPQATVRGSQHANKKRTSQTAAHDTARDQQAFFHTRTYSNENIESNTILMDRTTSLQTAAPTSLGPHSIHGTSGAHDGNSAVGQKRKRVTQQPIRDKMENRKKFKKKLKEEKIKVVGDANSSSIPPRKPHVKAGDINVRSIKDTATVNGETDDAEGYYMVTEENRRIGDRYFINRPLGKGTSGEVHEAFDKQTKLKCAIKITRVQDEARDELRVLQTLYLNDEQNRNKCIHLRDYFEFCNHICIVTDVLGKSLSDFLNDNKSMTFPSSHIQSFARQLFVSVAFLHDLNIIHTDVKPQNILLVDHSYQKPNMEIRLIDFGSATFENEQHVPLITTRPYRAPEIILENGWSYPSDIWSIGCILVELSVGGALFQPHDDNDPQHLAMMERVCSDTIEPKLAQKFQGIDRKNNRNEAAAFFTLGPKFDHIKPLHEIVLGDTAFNKQFLDLLQRVFMLDPKQRISARQALEHEWFKETITDDGTKSYVN</sequence>
<feature type="region of interest" description="Disordered" evidence="7">
    <location>
        <begin position="111"/>
        <end position="231"/>
    </location>
</feature>
<protein>
    <recommendedName>
        <fullName evidence="8">Protein kinase domain-containing protein</fullName>
    </recommendedName>
</protein>
<dbReference type="SMART" id="SM00220">
    <property type="entry name" value="S_TKc"/>
    <property type="match status" value="1"/>
</dbReference>
<dbReference type="AlphaFoldDB" id="A0A8H6L7L9"/>
<keyword evidence="5 6" id="KW-0067">ATP-binding</keyword>
<dbReference type="EMBL" id="JACCJC010000008">
    <property type="protein sequence ID" value="KAF6238737.1"/>
    <property type="molecule type" value="Genomic_DNA"/>
</dbReference>
<organism evidence="9 10">
    <name type="scientific">Letharia columbiana</name>
    <dbReference type="NCBI Taxonomy" id="112416"/>
    <lineage>
        <taxon>Eukaryota</taxon>
        <taxon>Fungi</taxon>
        <taxon>Dikarya</taxon>
        <taxon>Ascomycota</taxon>
        <taxon>Pezizomycotina</taxon>
        <taxon>Lecanoromycetes</taxon>
        <taxon>OSLEUM clade</taxon>
        <taxon>Lecanoromycetidae</taxon>
        <taxon>Lecanorales</taxon>
        <taxon>Lecanorineae</taxon>
        <taxon>Parmeliaceae</taxon>
        <taxon>Letharia</taxon>
    </lineage>
</organism>
<feature type="binding site" evidence="6">
    <location>
        <position position="395"/>
    </location>
    <ligand>
        <name>ATP</name>
        <dbReference type="ChEBI" id="CHEBI:30616"/>
    </ligand>
</feature>
<keyword evidence="10" id="KW-1185">Reference proteome</keyword>
<accession>A0A8H6L7L9</accession>
<evidence type="ECO:0000256" key="4">
    <source>
        <dbReference type="ARBA" id="ARBA00022777"/>
    </source>
</evidence>
<name>A0A8H6L7L9_9LECA</name>
<feature type="region of interest" description="Disordered" evidence="7">
    <location>
        <begin position="254"/>
        <end position="287"/>
    </location>
</feature>
<comment type="caution">
    <text evidence="9">The sequence shown here is derived from an EMBL/GenBank/DDBJ whole genome shotgun (WGS) entry which is preliminary data.</text>
</comment>
<dbReference type="Gene3D" id="1.10.510.10">
    <property type="entry name" value="Transferase(Phosphotransferase) domain 1"/>
    <property type="match status" value="1"/>
</dbReference>
<dbReference type="GO" id="GO:0043484">
    <property type="term" value="P:regulation of RNA splicing"/>
    <property type="evidence" value="ECO:0007669"/>
    <property type="project" value="TreeGrafter"/>
</dbReference>
<dbReference type="GO" id="GO:0004674">
    <property type="term" value="F:protein serine/threonine kinase activity"/>
    <property type="evidence" value="ECO:0007669"/>
    <property type="project" value="UniProtKB-KW"/>
</dbReference>
<dbReference type="RefSeq" id="XP_037168036.1">
    <property type="nucleotide sequence ID" value="XM_037305171.1"/>
</dbReference>
<reference evidence="9 10" key="1">
    <citation type="journal article" date="2020" name="Genomics">
        <title>Complete, high-quality genomes from long-read metagenomic sequencing of two wolf lichen thalli reveals enigmatic genome architecture.</title>
        <authorList>
            <person name="McKenzie S.K."/>
            <person name="Walston R.F."/>
            <person name="Allen J.L."/>
        </authorList>
    </citation>
    <scope>NUCLEOTIDE SEQUENCE [LARGE SCALE GENOMIC DNA]</scope>
    <source>
        <strain evidence="9">WasteWater2</strain>
    </source>
</reference>
<evidence type="ECO:0000256" key="7">
    <source>
        <dbReference type="SAM" id="MobiDB-lite"/>
    </source>
</evidence>
<gene>
    <name evidence="9" type="ORF">HO173_003243</name>
</gene>
<keyword evidence="4" id="KW-0418">Kinase</keyword>
<evidence type="ECO:0000259" key="8">
    <source>
        <dbReference type="PROSITE" id="PS50011"/>
    </source>
</evidence>
<evidence type="ECO:0000256" key="3">
    <source>
        <dbReference type="ARBA" id="ARBA00022741"/>
    </source>
</evidence>
<evidence type="ECO:0000256" key="2">
    <source>
        <dbReference type="ARBA" id="ARBA00022679"/>
    </source>
</evidence>
<feature type="domain" description="Protein kinase" evidence="8">
    <location>
        <begin position="366"/>
        <end position="665"/>
    </location>
</feature>
<proteinExistence type="predicted"/>
<dbReference type="PANTHER" id="PTHR45646:SF11">
    <property type="entry name" value="SERINE_THREONINE-PROTEIN KINASE DOA"/>
    <property type="match status" value="1"/>
</dbReference>
<dbReference type="Gene3D" id="3.30.200.20">
    <property type="entry name" value="Phosphorylase Kinase, domain 1"/>
    <property type="match status" value="1"/>
</dbReference>
<feature type="compositionally biased region" description="Polar residues" evidence="7">
    <location>
        <begin position="191"/>
        <end position="206"/>
    </location>
</feature>
<dbReference type="SUPFAM" id="SSF56112">
    <property type="entry name" value="Protein kinase-like (PK-like)"/>
    <property type="match status" value="1"/>
</dbReference>
<evidence type="ECO:0000256" key="1">
    <source>
        <dbReference type="ARBA" id="ARBA00022527"/>
    </source>
</evidence>
<dbReference type="Proteomes" id="UP000578531">
    <property type="component" value="Unassembled WGS sequence"/>
</dbReference>
<evidence type="ECO:0000313" key="10">
    <source>
        <dbReference type="Proteomes" id="UP000578531"/>
    </source>
</evidence>